<dbReference type="Proteomes" id="UP001175226">
    <property type="component" value="Unassembled WGS sequence"/>
</dbReference>
<keyword evidence="2" id="KW-1185">Reference proteome</keyword>
<organism evidence="1 2">
    <name type="scientific">Armillaria borealis</name>
    <dbReference type="NCBI Taxonomy" id="47425"/>
    <lineage>
        <taxon>Eukaryota</taxon>
        <taxon>Fungi</taxon>
        <taxon>Dikarya</taxon>
        <taxon>Basidiomycota</taxon>
        <taxon>Agaricomycotina</taxon>
        <taxon>Agaricomycetes</taxon>
        <taxon>Agaricomycetidae</taxon>
        <taxon>Agaricales</taxon>
        <taxon>Marasmiineae</taxon>
        <taxon>Physalacriaceae</taxon>
        <taxon>Armillaria</taxon>
    </lineage>
</organism>
<dbReference type="EMBL" id="JAUEPT010000278">
    <property type="protein sequence ID" value="KAK0421842.1"/>
    <property type="molecule type" value="Genomic_DNA"/>
</dbReference>
<reference evidence="1" key="1">
    <citation type="submission" date="2023-06" db="EMBL/GenBank/DDBJ databases">
        <authorList>
            <consortium name="Lawrence Berkeley National Laboratory"/>
            <person name="Ahrendt S."/>
            <person name="Sahu N."/>
            <person name="Indic B."/>
            <person name="Wong-Bajracharya J."/>
            <person name="Merenyi Z."/>
            <person name="Ke H.-M."/>
            <person name="Monk M."/>
            <person name="Kocsube S."/>
            <person name="Drula E."/>
            <person name="Lipzen A."/>
            <person name="Balint B."/>
            <person name="Henrissat B."/>
            <person name="Andreopoulos B."/>
            <person name="Martin F.M."/>
            <person name="Harder C.B."/>
            <person name="Rigling D."/>
            <person name="Ford K.L."/>
            <person name="Foster G.D."/>
            <person name="Pangilinan J."/>
            <person name="Papanicolaou A."/>
            <person name="Barry K."/>
            <person name="LaButti K."/>
            <person name="Viragh M."/>
            <person name="Koriabine M."/>
            <person name="Yan M."/>
            <person name="Riley R."/>
            <person name="Champramary S."/>
            <person name="Plett K.L."/>
            <person name="Tsai I.J."/>
            <person name="Slot J."/>
            <person name="Sipos G."/>
            <person name="Plett J."/>
            <person name="Nagy L.G."/>
            <person name="Grigoriev I.V."/>
        </authorList>
    </citation>
    <scope>NUCLEOTIDE SEQUENCE</scope>
    <source>
        <strain evidence="1">FPL87.14</strain>
    </source>
</reference>
<gene>
    <name evidence="1" type="ORF">EV421DRAFT_1868300</name>
</gene>
<accession>A0AA39IF01</accession>
<evidence type="ECO:0000313" key="2">
    <source>
        <dbReference type="Proteomes" id="UP001175226"/>
    </source>
</evidence>
<proteinExistence type="predicted"/>
<protein>
    <submittedName>
        <fullName evidence="1">Uncharacterized protein</fullName>
    </submittedName>
</protein>
<comment type="caution">
    <text evidence="1">The sequence shown here is derived from an EMBL/GenBank/DDBJ whole genome shotgun (WGS) entry which is preliminary data.</text>
</comment>
<name>A0AA39IF01_9AGAR</name>
<evidence type="ECO:0000313" key="1">
    <source>
        <dbReference type="EMBL" id="KAK0421842.1"/>
    </source>
</evidence>
<sequence>MSEAWWRTCMVSFIIFSLLRVHCLHRRKKCLITKVITIYYLCPVFPVGPCRVILPTSLR</sequence>
<dbReference type="AlphaFoldDB" id="A0AA39IF01"/>